<dbReference type="EMBL" id="JAJNBZ010000003">
    <property type="protein sequence ID" value="MCE5168868.1"/>
    <property type="molecule type" value="Genomic_DNA"/>
</dbReference>
<evidence type="ECO:0000256" key="3">
    <source>
        <dbReference type="SAM" id="Phobius"/>
    </source>
</evidence>
<dbReference type="RefSeq" id="WP_233696020.1">
    <property type="nucleotide sequence ID" value="NZ_JAJNBZ010000003.1"/>
</dbReference>
<feature type="transmembrane region" description="Helical" evidence="3">
    <location>
        <begin position="61"/>
        <end position="82"/>
    </location>
</feature>
<dbReference type="SUPFAM" id="SSF50494">
    <property type="entry name" value="Trypsin-like serine proteases"/>
    <property type="match status" value="1"/>
</dbReference>
<dbReference type="Gene3D" id="2.40.10.10">
    <property type="entry name" value="Trypsin-like serine proteases"/>
    <property type="match status" value="2"/>
</dbReference>
<feature type="compositionally biased region" description="Basic and acidic residues" evidence="2">
    <location>
        <begin position="7"/>
        <end position="16"/>
    </location>
</feature>
<dbReference type="InterPro" id="IPR009003">
    <property type="entry name" value="Peptidase_S1_PA"/>
</dbReference>
<sequence>MISEEANSIHKNELNDQKVPSETSDDTAQPFYEGEEDEWDQEDDSEEEQHTPSRRKWLKKAIAILLAILLFGNLIAFLPQIYNLPAIRFLNKDSELSQNEQIQQYKQAVVVVNANDRKGTGFNIATSGLIITNQHVMKDDKLGSVRFLHGKTYAADVIVSDTALDVAILKIRDNENNLPTLELETETPWQAGSPIHVIGNPLSFNQIANEGTVLGMTSLDNRELPALMIQAPIHKGNSGSPVINQNGKVIAVVFATSSMKQGDQSIDIGLAIPVDHLQRYLESN</sequence>
<comment type="caution">
    <text evidence="4">The sequence shown here is derived from an EMBL/GenBank/DDBJ whole genome shotgun (WGS) entry which is preliminary data.</text>
</comment>
<feature type="region of interest" description="Disordered" evidence="2">
    <location>
        <begin position="1"/>
        <end position="53"/>
    </location>
</feature>
<protein>
    <submittedName>
        <fullName evidence="4">Serine protease</fullName>
    </submittedName>
</protein>
<dbReference type="PANTHER" id="PTHR22939:SF129">
    <property type="entry name" value="SERINE PROTEASE HTRA2, MITOCHONDRIAL"/>
    <property type="match status" value="1"/>
</dbReference>
<keyword evidence="3" id="KW-0812">Transmembrane</keyword>
<dbReference type="Proteomes" id="UP001199916">
    <property type="component" value="Unassembled WGS sequence"/>
</dbReference>
<keyword evidence="4" id="KW-0645">Protease</keyword>
<reference evidence="4 5" key="1">
    <citation type="submission" date="2021-11" db="EMBL/GenBank/DDBJ databases">
        <title>Draft genome sequence of Paenibacillus profundus YoMME, a new Gram-positive bacteria with exoelectrogenic properties.</title>
        <authorList>
            <person name="Hubenova Y."/>
            <person name="Hubenova E."/>
            <person name="Manasiev Y."/>
            <person name="Peykov S."/>
            <person name="Mitov M."/>
        </authorList>
    </citation>
    <scope>NUCLEOTIDE SEQUENCE [LARGE SCALE GENOMIC DNA]</scope>
    <source>
        <strain evidence="4 5">YoMME</strain>
    </source>
</reference>
<keyword evidence="1" id="KW-0378">Hydrolase</keyword>
<keyword evidence="5" id="KW-1185">Reference proteome</keyword>
<dbReference type="PRINTS" id="PR00834">
    <property type="entry name" value="PROTEASES2C"/>
</dbReference>
<keyword evidence="3" id="KW-1133">Transmembrane helix</keyword>
<dbReference type="PANTHER" id="PTHR22939">
    <property type="entry name" value="SERINE PROTEASE FAMILY S1C HTRA-RELATED"/>
    <property type="match status" value="1"/>
</dbReference>
<evidence type="ECO:0000256" key="1">
    <source>
        <dbReference type="ARBA" id="ARBA00022825"/>
    </source>
</evidence>
<dbReference type="GO" id="GO:0006508">
    <property type="term" value="P:proteolysis"/>
    <property type="evidence" value="ECO:0007669"/>
    <property type="project" value="UniProtKB-KW"/>
</dbReference>
<accession>A0ABS8YAB6</accession>
<keyword evidence="1" id="KW-0720">Serine protease</keyword>
<dbReference type="InterPro" id="IPR001940">
    <property type="entry name" value="Peptidase_S1C"/>
</dbReference>
<evidence type="ECO:0000313" key="5">
    <source>
        <dbReference type="Proteomes" id="UP001199916"/>
    </source>
</evidence>
<name>A0ABS8YAB6_9BACL</name>
<gene>
    <name evidence="4" type="ORF">LQV63_06055</name>
</gene>
<dbReference type="Pfam" id="PF13365">
    <property type="entry name" value="Trypsin_2"/>
    <property type="match status" value="1"/>
</dbReference>
<keyword evidence="3" id="KW-0472">Membrane</keyword>
<organism evidence="4 5">
    <name type="scientific">Paenibacillus profundus</name>
    <dbReference type="NCBI Taxonomy" id="1173085"/>
    <lineage>
        <taxon>Bacteria</taxon>
        <taxon>Bacillati</taxon>
        <taxon>Bacillota</taxon>
        <taxon>Bacilli</taxon>
        <taxon>Bacillales</taxon>
        <taxon>Paenibacillaceae</taxon>
        <taxon>Paenibacillus</taxon>
    </lineage>
</organism>
<proteinExistence type="predicted"/>
<evidence type="ECO:0000256" key="2">
    <source>
        <dbReference type="SAM" id="MobiDB-lite"/>
    </source>
</evidence>
<dbReference type="InterPro" id="IPR043504">
    <property type="entry name" value="Peptidase_S1_PA_chymotrypsin"/>
</dbReference>
<evidence type="ECO:0000313" key="4">
    <source>
        <dbReference type="EMBL" id="MCE5168868.1"/>
    </source>
</evidence>
<feature type="compositionally biased region" description="Acidic residues" evidence="2">
    <location>
        <begin position="33"/>
        <end position="47"/>
    </location>
</feature>
<dbReference type="GO" id="GO:0008233">
    <property type="term" value="F:peptidase activity"/>
    <property type="evidence" value="ECO:0007669"/>
    <property type="project" value="UniProtKB-KW"/>
</dbReference>